<gene>
    <name evidence="1" type="ORF">ABB37_06272</name>
</gene>
<keyword evidence="2" id="KW-1185">Reference proteome</keyword>
<proteinExistence type="predicted"/>
<dbReference type="RefSeq" id="XP_015657111.1">
    <property type="nucleotide sequence ID" value="XM_015804537.1"/>
</dbReference>
<evidence type="ECO:0000313" key="1">
    <source>
        <dbReference type="EMBL" id="KPA78672.1"/>
    </source>
</evidence>
<dbReference type="OrthoDB" id="444540at2759"/>
<dbReference type="OMA" id="MSPFEEH"/>
<sequence length="547" mass="60690">MFPVDARQEAALTDPVFMLKLYKRVAYGLVPRAEPGRPRSLLRTFLSVDRRCVASKDVPVDPRGVVADVSPIFPPSMLAHQDVGLLLHVLPLEEPSVGTSDSELDGGVRLGDVLLALRLLIPFHTRQVSEIVGAVRATVAKSDVMSPFEEHVTDLLDWESNKRRQSIEAPPPALTQHEAVCFFEEVCGLSSSQSQAFLKYVLCQPSEEADAAAAGAPAYDVHLLHQLLFSEEVPAVAEYPLLMGRFAEACLDSGEPEVQPTGSLALHSSLTSMELTYPASAQQAPLDLDFGSLTRAALSPRQFFYLCTIMQTGFQQRESDQLFYYLKKEHHSSEGVLVSDLIAAFRQYFPPVTMSVLQLVHAATASLLRRGARDSLVFVNLYTSLEEWGASRVPIQAFVGAFRNAGVPDGLTGVLDVELEWLRLKAPTRVDLLLMLCTPVPASRTAVIQKLFQRLDTANEGRIHGGTYLQRFQPERIEGAPVRRQVAQWKMALEAYVGELHEEALEYELFAYFWYMVSAGVDDDPTFTLAIWQSFGLADDGPRRRTR</sequence>
<evidence type="ECO:0008006" key="3">
    <source>
        <dbReference type="Google" id="ProtNLM"/>
    </source>
</evidence>
<dbReference type="EMBL" id="LGTL01000013">
    <property type="protein sequence ID" value="KPA78672.1"/>
    <property type="molecule type" value="Genomic_DNA"/>
</dbReference>
<reference evidence="1 2" key="1">
    <citation type="submission" date="2015-07" db="EMBL/GenBank/DDBJ databases">
        <title>High-quality genome of monoxenous trypanosomatid Leptomonas pyrrhocoris.</title>
        <authorList>
            <person name="Flegontov P."/>
            <person name="Butenko A."/>
            <person name="Firsov S."/>
            <person name="Vlcek C."/>
            <person name="Logacheva M.D."/>
            <person name="Field M."/>
            <person name="Filatov D."/>
            <person name="Flegontova O."/>
            <person name="Gerasimov E."/>
            <person name="Jackson A.P."/>
            <person name="Kelly S."/>
            <person name="Opperdoes F."/>
            <person name="O'Reilly A."/>
            <person name="Votypka J."/>
            <person name="Yurchenko V."/>
            <person name="Lukes J."/>
        </authorList>
    </citation>
    <scope>NUCLEOTIDE SEQUENCE [LARGE SCALE GENOMIC DNA]</scope>
    <source>
        <strain evidence="1">H10</strain>
    </source>
</reference>
<dbReference type="AlphaFoldDB" id="A0A0N0DUC4"/>
<name>A0A0N0DUC4_LEPPY</name>
<accession>A0A0N0DUC4</accession>
<dbReference type="GeneID" id="26906561"/>
<protein>
    <recommendedName>
        <fullName evidence="3">EF-hand domain-containing protein</fullName>
    </recommendedName>
</protein>
<dbReference type="Proteomes" id="UP000037923">
    <property type="component" value="Unassembled WGS sequence"/>
</dbReference>
<organism evidence="1 2">
    <name type="scientific">Leptomonas pyrrhocoris</name>
    <name type="common">Firebug parasite</name>
    <dbReference type="NCBI Taxonomy" id="157538"/>
    <lineage>
        <taxon>Eukaryota</taxon>
        <taxon>Discoba</taxon>
        <taxon>Euglenozoa</taxon>
        <taxon>Kinetoplastea</taxon>
        <taxon>Metakinetoplastina</taxon>
        <taxon>Trypanosomatida</taxon>
        <taxon>Trypanosomatidae</taxon>
        <taxon>Leishmaniinae</taxon>
        <taxon>Leptomonas</taxon>
    </lineage>
</organism>
<dbReference type="VEuPathDB" id="TriTrypDB:LpyrH10_13_2170"/>
<comment type="caution">
    <text evidence="1">The sequence shown here is derived from an EMBL/GenBank/DDBJ whole genome shotgun (WGS) entry which is preliminary data.</text>
</comment>
<evidence type="ECO:0000313" key="2">
    <source>
        <dbReference type="Proteomes" id="UP000037923"/>
    </source>
</evidence>